<dbReference type="GO" id="GO:0008932">
    <property type="term" value="F:lytic endotransglycosylase activity"/>
    <property type="evidence" value="ECO:0007669"/>
    <property type="project" value="UniProtKB-UniRule"/>
</dbReference>
<comment type="similarity">
    <text evidence="7">Belongs to the transglycosylase MltG family.</text>
</comment>
<dbReference type="AlphaFoldDB" id="A0A1I2TSR5"/>
<gene>
    <name evidence="7" type="primary">mltG</name>
    <name evidence="8" type="ORF">SAMN05660282_01523</name>
</gene>
<keyword evidence="6 7" id="KW-0961">Cell wall biogenesis/degradation</keyword>
<keyword evidence="4 7" id="KW-0472">Membrane</keyword>
<dbReference type="InterPro" id="IPR003770">
    <property type="entry name" value="MLTG-like"/>
</dbReference>
<proteinExistence type="inferred from homology"/>
<comment type="function">
    <text evidence="7">Functions as a peptidoglycan terminase that cleaves nascent peptidoglycan strands endolytically to terminate their elongation.</text>
</comment>
<protein>
    <recommendedName>
        <fullName evidence="7">Endolytic murein transglycosylase</fullName>
        <ecNumber evidence="7">4.2.2.29</ecNumber>
    </recommendedName>
    <alternativeName>
        <fullName evidence="7">Peptidoglycan lytic transglycosylase</fullName>
    </alternativeName>
    <alternativeName>
        <fullName evidence="7">Peptidoglycan polymerization terminase</fullName>
    </alternativeName>
</protein>
<evidence type="ECO:0000256" key="4">
    <source>
        <dbReference type="ARBA" id="ARBA00023136"/>
    </source>
</evidence>
<dbReference type="GO" id="GO:0005886">
    <property type="term" value="C:plasma membrane"/>
    <property type="evidence" value="ECO:0007669"/>
    <property type="project" value="UniProtKB-UniRule"/>
</dbReference>
<keyword evidence="3 7" id="KW-1133">Transmembrane helix</keyword>
<evidence type="ECO:0000256" key="2">
    <source>
        <dbReference type="ARBA" id="ARBA00022692"/>
    </source>
</evidence>
<dbReference type="Gene3D" id="3.30.1490.480">
    <property type="entry name" value="Endolytic murein transglycosylase"/>
    <property type="match status" value="1"/>
</dbReference>
<feature type="site" description="Important for catalytic activity" evidence="7">
    <location>
        <position position="280"/>
    </location>
</feature>
<evidence type="ECO:0000256" key="1">
    <source>
        <dbReference type="ARBA" id="ARBA00022475"/>
    </source>
</evidence>
<evidence type="ECO:0000313" key="9">
    <source>
        <dbReference type="Proteomes" id="UP000199065"/>
    </source>
</evidence>
<dbReference type="GO" id="GO:0009252">
    <property type="term" value="P:peptidoglycan biosynthetic process"/>
    <property type="evidence" value="ECO:0007669"/>
    <property type="project" value="UniProtKB-UniRule"/>
</dbReference>
<reference evidence="8 9" key="1">
    <citation type="submission" date="2016-10" db="EMBL/GenBank/DDBJ databases">
        <authorList>
            <person name="de Groot N.N."/>
        </authorList>
    </citation>
    <scope>NUCLEOTIDE SEQUENCE [LARGE SCALE GENOMIC DNA]</scope>
    <source>
        <strain>J11</strain>
        <strain evidence="9">PG 39</strain>
    </source>
</reference>
<evidence type="ECO:0000256" key="3">
    <source>
        <dbReference type="ARBA" id="ARBA00022989"/>
    </source>
</evidence>
<evidence type="ECO:0000256" key="5">
    <source>
        <dbReference type="ARBA" id="ARBA00023239"/>
    </source>
</evidence>
<dbReference type="EC" id="4.2.2.29" evidence="7"/>
<keyword evidence="1 7" id="KW-1003">Cell membrane</keyword>
<dbReference type="Pfam" id="PF02618">
    <property type="entry name" value="YceG"/>
    <property type="match status" value="1"/>
</dbReference>
<organism evidence="8 9">
    <name type="scientific">Corynebacterium spheniscorum</name>
    <dbReference type="NCBI Taxonomy" id="185761"/>
    <lineage>
        <taxon>Bacteria</taxon>
        <taxon>Bacillati</taxon>
        <taxon>Actinomycetota</taxon>
        <taxon>Actinomycetes</taxon>
        <taxon>Mycobacteriales</taxon>
        <taxon>Corynebacteriaceae</taxon>
        <taxon>Corynebacterium</taxon>
    </lineage>
</organism>
<sequence>MSKNPTRASTRMRMEPKYVRRRQRGLAVLIASLVLIIGSIVYIGVQVSTGGGGSNRANAKDFEGNGNGVVQLVEIPEGSSVSALGPELEERGIVKTNAAFQAAAGANPDASNVTPGFYRLQEQMNSVAAVKALLDPANKVEMLDIPGGATLTDVKVVGGKTRLGIYSDIARVSCSAGSDNCLKVEDLSHVAATVDPAVLGVPDWAVNEVNARGEDPRRLEGLIVPGQYVVNPGLDAEGVLKDLITRSAKVYQDSGIVDRANALGLSPYELLVAASLVEREAPAGDFDKVARVILNRLNEPQRLEFDSTVNYDLAEQEVATTDEDRQRVTPWNTYAMDGLPSTPIAAPSEEAIRAMEKPAEGDWLYFVTIDKEGRTVFNRDFEAHLRDTKIAEENGVLDSQR</sequence>
<name>A0A1I2TSR5_9CORY</name>
<dbReference type="Proteomes" id="UP000199065">
    <property type="component" value="Unassembled WGS sequence"/>
</dbReference>
<accession>A0A1I2TSR5</accession>
<keyword evidence="9" id="KW-1185">Reference proteome</keyword>
<dbReference type="PANTHER" id="PTHR30518:SF2">
    <property type="entry name" value="ENDOLYTIC MUREIN TRANSGLYCOSYLASE"/>
    <property type="match status" value="1"/>
</dbReference>
<keyword evidence="5 7" id="KW-0456">Lyase</keyword>
<evidence type="ECO:0000256" key="7">
    <source>
        <dbReference type="HAMAP-Rule" id="MF_02065"/>
    </source>
</evidence>
<dbReference type="EMBL" id="FOPJ01000009">
    <property type="protein sequence ID" value="SFG65506.1"/>
    <property type="molecule type" value="Genomic_DNA"/>
</dbReference>
<dbReference type="PANTHER" id="PTHR30518">
    <property type="entry name" value="ENDOLYTIC MUREIN TRANSGLYCOSYLASE"/>
    <property type="match status" value="1"/>
</dbReference>
<dbReference type="STRING" id="185761.SAMN05660282_01523"/>
<evidence type="ECO:0000256" key="6">
    <source>
        <dbReference type="ARBA" id="ARBA00023316"/>
    </source>
</evidence>
<keyword evidence="2 7" id="KW-0812">Transmembrane</keyword>
<evidence type="ECO:0000313" key="8">
    <source>
        <dbReference type="EMBL" id="SFG65506.1"/>
    </source>
</evidence>
<dbReference type="GO" id="GO:0071555">
    <property type="term" value="P:cell wall organization"/>
    <property type="evidence" value="ECO:0007669"/>
    <property type="project" value="UniProtKB-KW"/>
</dbReference>
<dbReference type="HAMAP" id="MF_02065">
    <property type="entry name" value="MltG"/>
    <property type="match status" value="1"/>
</dbReference>
<dbReference type="NCBIfam" id="TIGR00247">
    <property type="entry name" value="endolytic transglycosylase MltG"/>
    <property type="match status" value="1"/>
</dbReference>
<comment type="catalytic activity">
    <reaction evidence="7">
        <text>a peptidoglycan chain = a peptidoglycan chain with N-acetyl-1,6-anhydromuramyl-[peptide] at the reducing end + a peptidoglycan chain with N-acetylglucosamine at the non-reducing end.</text>
        <dbReference type="EC" id="4.2.2.29"/>
    </reaction>
</comment>